<evidence type="ECO:0000259" key="3">
    <source>
        <dbReference type="PROSITE" id="PS51228"/>
    </source>
</evidence>
<name>A0A0C4DML2_MAGP6</name>
<reference evidence="6" key="1">
    <citation type="submission" date="2010-05" db="EMBL/GenBank/DDBJ databases">
        <title>The genome sequence of Magnaporthe poae strain ATCC 64411.</title>
        <authorList>
            <person name="Ma L.-J."/>
            <person name="Dead R."/>
            <person name="Young S."/>
            <person name="Zeng Q."/>
            <person name="Koehrsen M."/>
            <person name="Alvarado L."/>
            <person name="Berlin A."/>
            <person name="Chapman S.B."/>
            <person name="Chen Z."/>
            <person name="Freedman E."/>
            <person name="Gellesch M."/>
            <person name="Goldberg J."/>
            <person name="Griggs A."/>
            <person name="Gujja S."/>
            <person name="Heilman E.R."/>
            <person name="Heiman D."/>
            <person name="Hepburn T."/>
            <person name="Howarth C."/>
            <person name="Jen D."/>
            <person name="Larson L."/>
            <person name="Mehta T."/>
            <person name="Neiman D."/>
            <person name="Pearson M."/>
            <person name="Roberts A."/>
            <person name="Saif S."/>
            <person name="Shea T."/>
            <person name="Shenoy N."/>
            <person name="Sisk P."/>
            <person name="Stolte C."/>
            <person name="Sykes S."/>
            <person name="Walk T."/>
            <person name="White J."/>
            <person name="Yandava C."/>
            <person name="Haas B."/>
            <person name="Nusbaum C."/>
            <person name="Birren B."/>
        </authorList>
    </citation>
    <scope>NUCLEOTIDE SEQUENCE [LARGE SCALE GENOMIC DNA]</scope>
    <source>
        <strain evidence="6">ATCC 64411 / 73-15</strain>
    </source>
</reference>
<dbReference type="AlphaFoldDB" id="A0A0C4DML2"/>
<accession>A0A0C4DML2</accession>
<dbReference type="InterPro" id="IPR014352">
    <property type="entry name" value="FERM/acyl-CoA-bd_prot_sf"/>
</dbReference>
<reference evidence="4" key="2">
    <citation type="submission" date="2010-05" db="EMBL/GenBank/DDBJ databases">
        <title>The Genome Sequence of Magnaporthe poae strain ATCC 64411.</title>
        <authorList>
            <consortium name="The Broad Institute Genome Sequencing Platform"/>
            <consortium name="Broad Institute Genome Sequencing Center for Infectious Disease"/>
            <person name="Ma L.-J."/>
            <person name="Dead R."/>
            <person name="Young S."/>
            <person name="Zeng Q."/>
            <person name="Koehrsen M."/>
            <person name="Alvarado L."/>
            <person name="Berlin A."/>
            <person name="Chapman S.B."/>
            <person name="Chen Z."/>
            <person name="Freedman E."/>
            <person name="Gellesch M."/>
            <person name="Goldberg J."/>
            <person name="Griggs A."/>
            <person name="Gujja S."/>
            <person name="Heilman E.R."/>
            <person name="Heiman D."/>
            <person name="Hepburn T."/>
            <person name="Howarth C."/>
            <person name="Jen D."/>
            <person name="Larson L."/>
            <person name="Mehta T."/>
            <person name="Neiman D."/>
            <person name="Pearson M."/>
            <person name="Roberts A."/>
            <person name="Saif S."/>
            <person name="Shea T."/>
            <person name="Shenoy N."/>
            <person name="Sisk P."/>
            <person name="Stolte C."/>
            <person name="Sykes S."/>
            <person name="Walk T."/>
            <person name="White J."/>
            <person name="Yandava C."/>
            <person name="Haas B."/>
            <person name="Nusbaum C."/>
            <person name="Birren B."/>
        </authorList>
    </citation>
    <scope>NUCLEOTIDE SEQUENCE</scope>
    <source>
        <strain evidence="4">ATCC 64411</strain>
    </source>
</reference>
<feature type="domain" description="ACB" evidence="3">
    <location>
        <begin position="5"/>
        <end position="93"/>
    </location>
</feature>
<evidence type="ECO:0000313" key="6">
    <source>
        <dbReference type="Proteomes" id="UP000011715"/>
    </source>
</evidence>
<dbReference type="EMBL" id="ADBL01000241">
    <property type="status" value="NOT_ANNOTATED_CDS"/>
    <property type="molecule type" value="Genomic_DNA"/>
</dbReference>
<dbReference type="STRING" id="644358.A0A0C4DML2"/>
<protein>
    <recommendedName>
        <fullName evidence="3">ACB domain-containing protein</fullName>
    </recommendedName>
</protein>
<dbReference type="VEuPathDB" id="FungiDB:MAPG_01022"/>
<evidence type="ECO:0000256" key="1">
    <source>
        <dbReference type="ARBA" id="ARBA00005567"/>
    </source>
</evidence>
<dbReference type="Gene3D" id="1.20.80.10">
    <property type="match status" value="1"/>
</dbReference>
<evidence type="ECO:0000313" key="4">
    <source>
        <dbReference type="EMBL" id="KLU81942.1"/>
    </source>
</evidence>
<keyword evidence="6" id="KW-1185">Reference proteome</keyword>
<gene>
    <name evidence="4" type="ORF">MAPG_01022</name>
</gene>
<evidence type="ECO:0000313" key="5">
    <source>
        <dbReference type="EnsemblFungi" id="MAPG_01022T0"/>
    </source>
</evidence>
<dbReference type="eggNOG" id="KOG0817">
    <property type="taxonomic scope" value="Eukaryota"/>
</dbReference>
<evidence type="ECO:0000256" key="2">
    <source>
        <dbReference type="ARBA" id="ARBA00023121"/>
    </source>
</evidence>
<dbReference type="PANTHER" id="PTHR23310:SF62">
    <property type="entry name" value="ACYL-COA BINDING PROTEIN 1, ISOFORM A"/>
    <property type="match status" value="1"/>
</dbReference>
<dbReference type="GO" id="GO:0000062">
    <property type="term" value="F:fatty-acyl-CoA binding"/>
    <property type="evidence" value="ECO:0007669"/>
    <property type="project" value="InterPro"/>
</dbReference>
<dbReference type="GO" id="GO:0006631">
    <property type="term" value="P:fatty acid metabolic process"/>
    <property type="evidence" value="ECO:0007669"/>
    <property type="project" value="TreeGrafter"/>
</dbReference>
<dbReference type="InterPro" id="IPR000582">
    <property type="entry name" value="Acyl-CoA-binding_protein"/>
</dbReference>
<dbReference type="OMA" id="RYKFEAW"/>
<dbReference type="EnsemblFungi" id="MAPG_01022T0">
    <property type="protein sequence ID" value="MAPG_01022T0"/>
    <property type="gene ID" value="MAPG_01022"/>
</dbReference>
<dbReference type="EMBL" id="GL876966">
    <property type="protein sequence ID" value="KLU81942.1"/>
    <property type="molecule type" value="Genomic_DNA"/>
</dbReference>
<keyword evidence="2" id="KW-0446">Lipid-binding</keyword>
<dbReference type="InterPro" id="IPR035984">
    <property type="entry name" value="Acyl-CoA-binding_sf"/>
</dbReference>
<organism evidence="5 6">
    <name type="scientific">Magnaporthiopsis poae (strain ATCC 64411 / 73-15)</name>
    <name type="common">Kentucky bluegrass fungus</name>
    <name type="synonym">Magnaporthe poae</name>
    <dbReference type="NCBI Taxonomy" id="644358"/>
    <lineage>
        <taxon>Eukaryota</taxon>
        <taxon>Fungi</taxon>
        <taxon>Dikarya</taxon>
        <taxon>Ascomycota</taxon>
        <taxon>Pezizomycotina</taxon>
        <taxon>Sordariomycetes</taxon>
        <taxon>Sordariomycetidae</taxon>
        <taxon>Magnaporthales</taxon>
        <taxon>Magnaporthaceae</taxon>
        <taxon>Magnaporthiopsis</taxon>
    </lineage>
</organism>
<reference evidence="4" key="3">
    <citation type="submission" date="2011-03" db="EMBL/GenBank/DDBJ databases">
        <title>Annotation of Magnaporthe poae ATCC 64411.</title>
        <authorList>
            <person name="Ma L.-J."/>
            <person name="Dead R."/>
            <person name="Young S.K."/>
            <person name="Zeng Q."/>
            <person name="Gargeya S."/>
            <person name="Fitzgerald M."/>
            <person name="Haas B."/>
            <person name="Abouelleil A."/>
            <person name="Alvarado L."/>
            <person name="Arachchi H.M."/>
            <person name="Berlin A."/>
            <person name="Brown A."/>
            <person name="Chapman S.B."/>
            <person name="Chen Z."/>
            <person name="Dunbar C."/>
            <person name="Freedman E."/>
            <person name="Gearin G."/>
            <person name="Gellesch M."/>
            <person name="Goldberg J."/>
            <person name="Griggs A."/>
            <person name="Gujja S."/>
            <person name="Heiman D."/>
            <person name="Howarth C."/>
            <person name="Larson L."/>
            <person name="Lui A."/>
            <person name="MacDonald P.J.P."/>
            <person name="Mehta T."/>
            <person name="Montmayeur A."/>
            <person name="Murphy C."/>
            <person name="Neiman D."/>
            <person name="Pearson M."/>
            <person name="Priest M."/>
            <person name="Roberts A."/>
            <person name="Saif S."/>
            <person name="Shea T."/>
            <person name="Shenoy N."/>
            <person name="Sisk P."/>
            <person name="Stolte C."/>
            <person name="Sykes S."/>
            <person name="Yandava C."/>
            <person name="Wortman J."/>
            <person name="Nusbaum C."/>
            <person name="Birren B."/>
        </authorList>
    </citation>
    <scope>NUCLEOTIDE SEQUENCE</scope>
    <source>
        <strain evidence="4">ATCC 64411</strain>
    </source>
</reference>
<reference evidence="5" key="4">
    <citation type="journal article" date="2015" name="G3 (Bethesda)">
        <title>Genome sequences of three phytopathogenic species of the Magnaporthaceae family of fungi.</title>
        <authorList>
            <person name="Okagaki L.H."/>
            <person name="Nunes C.C."/>
            <person name="Sailsbery J."/>
            <person name="Clay B."/>
            <person name="Brown D."/>
            <person name="John T."/>
            <person name="Oh Y."/>
            <person name="Young N."/>
            <person name="Fitzgerald M."/>
            <person name="Haas B.J."/>
            <person name="Zeng Q."/>
            <person name="Young S."/>
            <person name="Adiconis X."/>
            <person name="Fan L."/>
            <person name="Levin J.Z."/>
            <person name="Mitchell T.K."/>
            <person name="Okubara P.A."/>
            <person name="Farman M.L."/>
            <person name="Kohn L.M."/>
            <person name="Birren B."/>
            <person name="Ma L.-J."/>
            <person name="Dean R.A."/>
        </authorList>
    </citation>
    <scope>NUCLEOTIDE SEQUENCE</scope>
    <source>
        <strain evidence="5">ATCC 64411 / 73-15</strain>
    </source>
</reference>
<reference evidence="5" key="5">
    <citation type="submission" date="2015-06" db="UniProtKB">
        <authorList>
            <consortium name="EnsemblFungi"/>
        </authorList>
    </citation>
    <scope>IDENTIFICATION</scope>
    <source>
        <strain evidence="5">ATCC 64411</strain>
    </source>
</reference>
<proteinExistence type="inferred from homology"/>
<dbReference type="PRINTS" id="PR00689">
    <property type="entry name" value="ACOABINDINGP"/>
</dbReference>
<dbReference type="PANTHER" id="PTHR23310">
    <property type="entry name" value="ACYL-COA-BINDING PROTEIN, ACBP"/>
    <property type="match status" value="1"/>
</dbReference>
<dbReference type="Proteomes" id="UP000011715">
    <property type="component" value="Unassembled WGS sequence"/>
</dbReference>
<comment type="similarity">
    <text evidence="1">Belongs to the ACBP family.</text>
</comment>
<dbReference type="PROSITE" id="PS51228">
    <property type="entry name" value="ACB_2"/>
    <property type="match status" value="1"/>
</dbReference>
<dbReference type="SUPFAM" id="SSF47027">
    <property type="entry name" value="Acyl-CoA binding protein"/>
    <property type="match status" value="1"/>
</dbReference>
<dbReference type="Pfam" id="PF00887">
    <property type="entry name" value="ACBP"/>
    <property type="match status" value="1"/>
</dbReference>
<sequence length="103" mass="11213">MSAPQSDAFKKAVEDSKKLVSKPNNDELLELYALFKIGSGEDITSAPAPGMFDIKGKAKKSAWQKAVDDGNTPETAQEKYVALVEKLKTTYGYDENKVPETVG</sequence>
<dbReference type="OrthoDB" id="346910at2759"/>